<feature type="non-terminal residue" evidence="2">
    <location>
        <position position="1"/>
    </location>
</feature>
<comment type="caution">
    <text evidence="2">The sequence shown here is derived from an EMBL/GenBank/DDBJ whole genome shotgun (WGS) entry which is preliminary data.</text>
</comment>
<protein>
    <submittedName>
        <fullName evidence="2">3-hydroxybutyrate dehydrogenase</fullName>
        <ecNumber evidence="2">1.1.1.30</ecNumber>
    </submittedName>
</protein>
<evidence type="ECO:0000313" key="3">
    <source>
        <dbReference type="Proteomes" id="UP000237686"/>
    </source>
</evidence>
<evidence type="ECO:0000256" key="1">
    <source>
        <dbReference type="SAM" id="Phobius"/>
    </source>
</evidence>
<keyword evidence="2" id="KW-0560">Oxidoreductase</keyword>
<keyword evidence="1" id="KW-1133">Transmembrane helix</keyword>
<keyword evidence="1" id="KW-0812">Transmembrane</keyword>
<dbReference type="EC" id="1.1.1.30" evidence="2"/>
<organism evidence="2 3">
    <name type="scientific">Burkholderia multivorans</name>
    <dbReference type="NCBI Taxonomy" id="87883"/>
    <lineage>
        <taxon>Bacteria</taxon>
        <taxon>Pseudomonadati</taxon>
        <taxon>Pseudomonadota</taxon>
        <taxon>Betaproteobacteria</taxon>
        <taxon>Burkholderiales</taxon>
        <taxon>Burkholderiaceae</taxon>
        <taxon>Burkholderia</taxon>
        <taxon>Burkholderia cepacia complex</taxon>
    </lineage>
</organism>
<dbReference type="SUPFAM" id="SSF51735">
    <property type="entry name" value="NAD(P)-binding Rossmann-fold domains"/>
    <property type="match status" value="1"/>
</dbReference>
<dbReference type="AlphaFoldDB" id="A0A8E2USA7"/>
<sequence length="37" mass="4019">VFTTVQDVAQTVLFLSAFPSAALTGQSFVVSHGWFMQ</sequence>
<dbReference type="InterPro" id="IPR036291">
    <property type="entry name" value="NAD(P)-bd_dom_sf"/>
</dbReference>
<proteinExistence type="predicted"/>
<evidence type="ECO:0000313" key="2">
    <source>
        <dbReference type="EMBL" id="PRF21489.1"/>
    </source>
</evidence>
<dbReference type="EMBL" id="PVFZ01000049">
    <property type="protein sequence ID" value="PRF21489.1"/>
    <property type="molecule type" value="Genomic_DNA"/>
</dbReference>
<accession>A0A8E2USA7</accession>
<dbReference type="Proteomes" id="UP000237686">
    <property type="component" value="Unassembled WGS sequence"/>
</dbReference>
<gene>
    <name evidence="2" type="ORF">C6P98_18330</name>
</gene>
<dbReference type="GO" id="GO:0003858">
    <property type="term" value="F:3-hydroxybutyrate dehydrogenase activity"/>
    <property type="evidence" value="ECO:0007669"/>
    <property type="project" value="UniProtKB-EC"/>
</dbReference>
<name>A0A8E2USA7_9BURK</name>
<keyword evidence="1" id="KW-0472">Membrane</keyword>
<feature type="transmembrane region" description="Helical" evidence="1">
    <location>
        <begin position="12"/>
        <end position="35"/>
    </location>
</feature>
<reference evidence="2 3" key="1">
    <citation type="submission" date="2018-03" db="EMBL/GenBank/DDBJ databases">
        <authorList>
            <person name="Nguyen K."/>
            <person name="Fouts D."/>
            <person name="Sutton G."/>
        </authorList>
    </citation>
    <scope>NUCLEOTIDE SEQUENCE [LARGE SCALE GENOMIC DNA]</scope>
    <source>
        <strain evidence="2 3">AU17135</strain>
    </source>
</reference>